<gene>
    <name evidence="2" type="ORF">F7725_026127</name>
</gene>
<keyword evidence="3" id="KW-1185">Reference proteome</keyword>
<feature type="compositionally biased region" description="Basic and acidic residues" evidence="1">
    <location>
        <begin position="222"/>
        <end position="236"/>
    </location>
</feature>
<feature type="compositionally biased region" description="Low complexity" evidence="1">
    <location>
        <begin position="241"/>
        <end position="250"/>
    </location>
</feature>
<organism evidence="2 3">
    <name type="scientific">Dissostichus mawsoni</name>
    <name type="common">Antarctic cod</name>
    <dbReference type="NCBI Taxonomy" id="36200"/>
    <lineage>
        <taxon>Eukaryota</taxon>
        <taxon>Metazoa</taxon>
        <taxon>Chordata</taxon>
        <taxon>Craniata</taxon>
        <taxon>Vertebrata</taxon>
        <taxon>Euteleostomi</taxon>
        <taxon>Actinopterygii</taxon>
        <taxon>Neopterygii</taxon>
        <taxon>Teleostei</taxon>
        <taxon>Neoteleostei</taxon>
        <taxon>Acanthomorphata</taxon>
        <taxon>Eupercaria</taxon>
        <taxon>Perciformes</taxon>
        <taxon>Notothenioidei</taxon>
        <taxon>Nototheniidae</taxon>
        <taxon>Dissostichus</taxon>
    </lineage>
</organism>
<sequence length="290" mass="32187">MSLAGEDHRCLATAVAFLISLRATCLKPRRILQTLSKIGEPQTMLDPLENRTPEYLGVKGQRWIDRRDNEGGVAGEKAKRKRQTWRIGVSRERMERRRREEQFDFKKNKCIKEVGGKYIEGEDRNGTNASGIPHVMLTRKTEIKQGHFPRMENLAAFKPVSTSPPRSTCGVPERSSYCQTPSSQPELTTCYQAFCVQDCPYRSSTPPYAPLLLPAHRGSCVTEDRNDTRTGTETETRANNSSEGVPGGSSSVLFRPVQDGCLVSPPSQKLGALGSLTLALWIKPSSSGEM</sequence>
<dbReference type="Proteomes" id="UP000518266">
    <property type="component" value="Unassembled WGS sequence"/>
</dbReference>
<evidence type="ECO:0000256" key="1">
    <source>
        <dbReference type="SAM" id="MobiDB-lite"/>
    </source>
</evidence>
<proteinExistence type="predicted"/>
<name>A0A7J5X664_DISMA</name>
<dbReference type="EMBL" id="JAAKFY010000027">
    <property type="protein sequence ID" value="KAF3832462.1"/>
    <property type="molecule type" value="Genomic_DNA"/>
</dbReference>
<reference evidence="2 3" key="1">
    <citation type="submission" date="2020-03" db="EMBL/GenBank/DDBJ databases">
        <title>Dissostichus mawsoni Genome sequencing and assembly.</title>
        <authorList>
            <person name="Park H."/>
        </authorList>
    </citation>
    <scope>NUCLEOTIDE SEQUENCE [LARGE SCALE GENOMIC DNA]</scope>
    <source>
        <strain evidence="2">DM0001</strain>
        <tissue evidence="2">Muscle</tissue>
    </source>
</reference>
<protein>
    <submittedName>
        <fullName evidence="2">Uncharacterized protein</fullName>
    </submittedName>
</protein>
<dbReference type="AlphaFoldDB" id="A0A7J5X664"/>
<accession>A0A7J5X664</accession>
<dbReference type="OrthoDB" id="5984158at2759"/>
<feature type="region of interest" description="Disordered" evidence="1">
    <location>
        <begin position="221"/>
        <end position="250"/>
    </location>
</feature>
<evidence type="ECO:0000313" key="2">
    <source>
        <dbReference type="EMBL" id="KAF3832462.1"/>
    </source>
</evidence>
<comment type="caution">
    <text evidence="2">The sequence shown here is derived from an EMBL/GenBank/DDBJ whole genome shotgun (WGS) entry which is preliminary data.</text>
</comment>
<evidence type="ECO:0000313" key="3">
    <source>
        <dbReference type="Proteomes" id="UP000518266"/>
    </source>
</evidence>